<keyword evidence="2" id="KW-1185">Reference proteome</keyword>
<sequence>MVSSTTDSAPAPAYGLAALPSSTRILLTGDGATTVMLEALLEVPLRVRVVAQRVVDTAAVPPAVRRALAAERMPWLLERLSELVDPAGRPVSRNRVVSAVAATGQLPPPTDPTPLGVRLREERRAQHRELLRCGVGHAPEAPQFGRCAFKEYVIRSPDRYPVYVAERFNPAVVGVA</sequence>
<dbReference type="EMBL" id="BHZD01000001">
    <property type="protein sequence ID" value="GCD48006.1"/>
    <property type="molecule type" value="Genomic_DNA"/>
</dbReference>
<protein>
    <submittedName>
        <fullName evidence="1">Uncharacterized protein</fullName>
    </submittedName>
</protein>
<dbReference type="InterPro" id="IPR028978">
    <property type="entry name" value="Chorismate_lyase_/UTRA_dom_sf"/>
</dbReference>
<proteinExistence type="predicted"/>
<dbReference type="Gene3D" id="3.40.1410.10">
    <property type="entry name" value="Chorismate lyase-like"/>
    <property type="match status" value="1"/>
</dbReference>
<organism evidence="1 2">
    <name type="scientific">Streptomyces paromomycinus</name>
    <name type="common">Streptomyces rimosus subsp. paromomycinus</name>
    <dbReference type="NCBI Taxonomy" id="92743"/>
    <lineage>
        <taxon>Bacteria</taxon>
        <taxon>Bacillati</taxon>
        <taxon>Actinomycetota</taxon>
        <taxon>Actinomycetes</taxon>
        <taxon>Kitasatosporales</taxon>
        <taxon>Streptomycetaceae</taxon>
        <taxon>Streptomyces</taxon>
    </lineage>
</organism>
<evidence type="ECO:0000313" key="2">
    <source>
        <dbReference type="Proteomes" id="UP000286746"/>
    </source>
</evidence>
<gene>
    <name evidence="1" type="ORF">GKJPGBOP_07802</name>
</gene>
<reference evidence="1 2" key="1">
    <citation type="submission" date="2018-11" db="EMBL/GenBank/DDBJ databases">
        <title>Whole genome sequence of Streptomyces paromomycinus NBRC 15454(T).</title>
        <authorList>
            <person name="Komaki H."/>
            <person name="Tamura T."/>
        </authorList>
    </citation>
    <scope>NUCLEOTIDE SEQUENCE [LARGE SCALE GENOMIC DNA]</scope>
    <source>
        <strain evidence="1 2">NBRC 15454</strain>
    </source>
</reference>
<dbReference type="RefSeq" id="WP_125058000.1">
    <property type="nucleotide sequence ID" value="NZ_BHZD01000001.1"/>
</dbReference>
<dbReference type="Proteomes" id="UP000286746">
    <property type="component" value="Unassembled WGS sequence"/>
</dbReference>
<comment type="caution">
    <text evidence="1">The sequence shown here is derived from an EMBL/GenBank/DDBJ whole genome shotgun (WGS) entry which is preliminary data.</text>
</comment>
<evidence type="ECO:0000313" key="1">
    <source>
        <dbReference type="EMBL" id="GCD48006.1"/>
    </source>
</evidence>
<accession>A0A401WF94</accession>
<name>A0A401WF94_STREY</name>
<dbReference type="AlphaFoldDB" id="A0A401WF94"/>
<dbReference type="SUPFAM" id="SSF64288">
    <property type="entry name" value="Chorismate lyase-like"/>
    <property type="match status" value="1"/>
</dbReference>